<comment type="caution">
    <text evidence="1">The sequence shown here is derived from an EMBL/GenBank/DDBJ whole genome shotgun (WGS) entry which is preliminary data.</text>
</comment>
<reference evidence="1 2" key="1">
    <citation type="submission" date="2019-07" db="EMBL/GenBank/DDBJ databases">
        <title>Whole genome shotgun sequence of Sporosarcina luteola NBRC 105378.</title>
        <authorList>
            <person name="Hosoyama A."/>
            <person name="Uohara A."/>
            <person name="Ohji S."/>
            <person name="Ichikawa N."/>
        </authorList>
    </citation>
    <scope>NUCLEOTIDE SEQUENCE [LARGE SCALE GENOMIC DNA]</scope>
    <source>
        <strain evidence="1 2">NBRC 105378</strain>
    </source>
</reference>
<proteinExistence type="predicted"/>
<gene>
    <name evidence="1" type="ORF">SLU01_11620</name>
</gene>
<dbReference type="AlphaFoldDB" id="A0A511Z5Y8"/>
<evidence type="ECO:0000313" key="1">
    <source>
        <dbReference type="EMBL" id="GEN82850.1"/>
    </source>
</evidence>
<dbReference type="EMBL" id="BJYL01000015">
    <property type="protein sequence ID" value="GEN82850.1"/>
    <property type="molecule type" value="Genomic_DNA"/>
</dbReference>
<evidence type="ECO:0000313" key="2">
    <source>
        <dbReference type="Proteomes" id="UP000321901"/>
    </source>
</evidence>
<organism evidence="1 2">
    <name type="scientific">Sporosarcina luteola</name>
    <dbReference type="NCBI Taxonomy" id="582850"/>
    <lineage>
        <taxon>Bacteria</taxon>
        <taxon>Bacillati</taxon>
        <taxon>Bacillota</taxon>
        <taxon>Bacilli</taxon>
        <taxon>Bacillales</taxon>
        <taxon>Caryophanaceae</taxon>
        <taxon>Sporosarcina</taxon>
    </lineage>
</organism>
<name>A0A511Z5Y8_9BACL</name>
<protein>
    <submittedName>
        <fullName evidence="1">Uncharacterized protein</fullName>
    </submittedName>
</protein>
<keyword evidence="2" id="KW-1185">Reference proteome</keyword>
<dbReference type="Proteomes" id="UP000321901">
    <property type="component" value="Unassembled WGS sequence"/>
</dbReference>
<accession>A0A511Z5Y8</accession>
<sequence length="54" mass="6256">MSAVAWLNSNHVDISCYKLIPYKINDDLFISTKKVLPVSTYNDFFVDFAETRPK</sequence>